<organism evidence="4 5">
    <name type="scientific">Cimex lectularius</name>
    <name type="common">Bed bug</name>
    <name type="synonym">Acanthia lectularia</name>
    <dbReference type="NCBI Taxonomy" id="79782"/>
    <lineage>
        <taxon>Eukaryota</taxon>
        <taxon>Metazoa</taxon>
        <taxon>Ecdysozoa</taxon>
        <taxon>Arthropoda</taxon>
        <taxon>Hexapoda</taxon>
        <taxon>Insecta</taxon>
        <taxon>Pterygota</taxon>
        <taxon>Neoptera</taxon>
        <taxon>Paraneoptera</taxon>
        <taxon>Hemiptera</taxon>
        <taxon>Heteroptera</taxon>
        <taxon>Panheteroptera</taxon>
        <taxon>Cimicomorpha</taxon>
        <taxon>Cimicidae</taxon>
        <taxon>Cimex</taxon>
    </lineage>
</organism>
<proteinExistence type="predicted"/>
<dbReference type="KEGG" id="clec:106666890"/>
<evidence type="ECO:0000256" key="1">
    <source>
        <dbReference type="ARBA" id="ARBA00022737"/>
    </source>
</evidence>
<protein>
    <submittedName>
        <fullName evidence="4">Uncharacterized protein</fullName>
    </submittedName>
</protein>
<dbReference type="SUPFAM" id="SSF48403">
    <property type="entry name" value="Ankyrin repeat"/>
    <property type="match status" value="1"/>
</dbReference>
<dbReference type="SMART" id="SM00248">
    <property type="entry name" value="ANK"/>
    <property type="match status" value="7"/>
</dbReference>
<dbReference type="PRINTS" id="PR01415">
    <property type="entry name" value="ANKYRIN"/>
</dbReference>
<dbReference type="GeneID" id="106666890"/>
<keyword evidence="5" id="KW-1185">Reference proteome</keyword>
<accession>A0A8I6RRT1</accession>
<evidence type="ECO:0000313" key="4">
    <source>
        <dbReference type="EnsemblMetazoa" id="XP_014249901.1"/>
    </source>
</evidence>
<dbReference type="AlphaFoldDB" id="A0A8I6RRT1"/>
<dbReference type="Gene3D" id="1.25.40.20">
    <property type="entry name" value="Ankyrin repeat-containing domain"/>
    <property type="match status" value="4"/>
</dbReference>
<dbReference type="PROSITE" id="PS50088">
    <property type="entry name" value="ANK_REPEAT"/>
    <property type="match status" value="2"/>
</dbReference>
<keyword evidence="2 3" id="KW-0040">ANK repeat</keyword>
<dbReference type="InterPro" id="IPR002110">
    <property type="entry name" value="Ankyrin_rpt"/>
</dbReference>
<dbReference type="EnsemblMetazoa" id="XM_014394415.1">
    <property type="protein sequence ID" value="XP_014249901.1"/>
    <property type="gene ID" value="LOC106666890"/>
</dbReference>
<sequence>MEEKESNVCPFYMKNFIFHCAREGLSLVVSSQLKDMKKNESKQQLEQVTVDEMKQRMTPLMAAALNGHDSTVRILLKEFDADPNVLGSVKFDGFIVENASPLWCAAAHGHLKVVKALVEAGACINHITQSYSTPLRAACYDGRLDIIKYLVAHGATLNIPNKFNNSCLMISAFRGHYHVVNYLLDEGMDPNEMANCGATPLFYAAQANQLHVLKLLLSREAIPKPTKAGLTPCLAAAELCNEQVVDFFCYDYNGLTISEKIDALELLGASFANDRDNHCINKAYHYLHKAMSLRYQDSDNIITKPNVTPIRAYKFWVESQTLDELAKIRSNADALHMEGLVIRERILGHSNPELLTHILFRGAVFADDGKYQRCLDLWFHALKLSIKNGLRVSKDLVRFIQIFCQMERLGLEIQFSMLKKILSIAINEVSLAKKRYDDPHCDEEHPVKDDDLQFTLLVALYLLVLTVNILPNNDSLEREDVYEMGYKLNKIKARNKEGKTLLHLSVDPFTPDCFRANHSGISFPCPKTTKLLLECGADVNALDKNRNTPLHTIATYKRSIRDFKTLHSIITHLTDAGAHMDIVNLKGETPMDSANSALAEVIFQTQTKPPPLKCLAARIVANNRINYVGQVPVGLIPFIQLHGTGTFYICDGRTTGQHLLSDFS</sequence>
<dbReference type="Pfam" id="PF12796">
    <property type="entry name" value="Ank_2"/>
    <property type="match status" value="2"/>
</dbReference>
<dbReference type="Proteomes" id="UP000494040">
    <property type="component" value="Unassembled WGS sequence"/>
</dbReference>
<keyword evidence="1" id="KW-0677">Repeat</keyword>
<evidence type="ECO:0000313" key="5">
    <source>
        <dbReference type="Proteomes" id="UP000494040"/>
    </source>
</evidence>
<dbReference type="PROSITE" id="PS50297">
    <property type="entry name" value="ANK_REP_REGION"/>
    <property type="match status" value="2"/>
</dbReference>
<evidence type="ECO:0000256" key="2">
    <source>
        <dbReference type="ARBA" id="ARBA00023043"/>
    </source>
</evidence>
<dbReference type="OMA" id="ISTKTTC"/>
<feature type="repeat" description="ANK" evidence="3">
    <location>
        <begin position="130"/>
        <end position="162"/>
    </location>
</feature>
<feature type="repeat" description="ANK" evidence="3">
    <location>
        <begin position="97"/>
        <end position="129"/>
    </location>
</feature>
<dbReference type="InterPro" id="IPR036770">
    <property type="entry name" value="Ankyrin_rpt-contain_sf"/>
</dbReference>
<dbReference type="Pfam" id="PF00023">
    <property type="entry name" value="Ank"/>
    <property type="match status" value="1"/>
</dbReference>
<evidence type="ECO:0000256" key="3">
    <source>
        <dbReference type="PROSITE-ProRule" id="PRU00023"/>
    </source>
</evidence>
<dbReference type="CTD" id="37344"/>
<dbReference type="OrthoDB" id="4429489at2759"/>
<reference evidence="4" key="1">
    <citation type="submission" date="2022-01" db="UniProtKB">
        <authorList>
            <consortium name="EnsemblMetazoa"/>
        </authorList>
    </citation>
    <scope>IDENTIFICATION</scope>
</reference>
<dbReference type="RefSeq" id="XP_014249901.1">
    <property type="nucleotide sequence ID" value="XM_014394415.1"/>
</dbReference>
<dbReference type="PANTHER" id="PTHR24161">
    <property type="entry name" value="ANK_REP_REGION DOMAIN-CONTAINING PROTEIN-RELATED"/>
    <property type="match status" value="1"/>
</dbReference>
<dbReference type="PANTHER" id="PTHR24161:SF85">
    <property type="entry name" value="PALMITOYLTRANSFERASE HIP14"/>
    <property type="match status" value="1"/>
</dbReference>
<name>A0A8I6RRT1_CIMLE</name>